<dbReference type="GO" id="GO:0009245">
    <property type="term" value="P:lipid A biosynthetic process"/>
    <property type="evidence" value="ECO:0007669"/>
    <property type="project" value="TreeGrafter"/>
</dbReference>
<reference evidence="11 12" key="1">
    <citation type="submission" date="2018-06" db="EMBL/GenBank/DDBJ databases">
        <authorList>
            <consortium name="Pathogen Informatics"/>
            <person name="Doyle S."/>
        </authorList>
    </citation>
    <scope>NUCLEOTIDE SEQUENCE [LARGE SCALE GENOMIC DNA]</scope>
    <source>
        <strain evidence="11 12">NCTC13149</strain>
    </source>
</reference>
<dbReference type="GO" id="GO:0000035">
    <property type="term" value="F:acyl binding"/>
    <property type="evidence" value="ECO:0007669"/>
    <property type="project" value="TreeGrafter"/>
</dbReference>
<keyword evidence="7" id="KW-0963">Cytoplasm</keyword>
<comment type="similarity">
    <text evidence="7">Belongs to the acyl carrier protein (ACP) family.</text>
</comment>
<dbReference type="AlphaFoldDB" id="A0A379C388"/>
<dbReference type="PROSITE" id="PS00012">
    <property type="entry name" value="PHOSPHOPANTETHEINE"/>
    <property type="match status" value="1"/>
</dbReference>
<evidence type="ECO:0000256" key="5">
    <source>
        <dbReference type="ARBA" id="ARBA00023098"/>
    </source>
</evidence>
<evidence type="ECO:0000313" key="12">
    <source>
        <dbReference type="Proteomes" id="UP000255517"/>
    </source>
</evidence>
<dbReference type="GO" id="GO:0005829">
    <property type="term" value="C:cytosol"/>
    <property type="evidence" value="ECO:0007669"/>
    <property type="project" value="TreeGrafter"/>
</dbReference>
<comment type="PTM">
    <text evidence="7">4'-phosphopantetheine is transferred from CoA to a specific serine of apo-ACP by AcpS. This modification is essential for activity because fatty acids are bound in thioester linkage to the sulfhydryl of the prosthetic group.</text>
</comment>
<evidence type="ECO:0000256" key="2">
    <source>
        <dbReference type="ARBA" id="ARBA00022516"/>
    </source>
</evidence>
<evidence type="ECO:0000256" key="7">
    <source>
        <dbReference type="HAMAP-Rule" id="MF_01217"/>
    </source>
</evidence>
<dbReference type="PANTHER" id="PTHR20863:SF76">
    <property type="entry name" value="CARRIER DOMAIN-CONTAINING PROTEIN"/>
    <property type="match status" value="1"/>
</dbReference>
<dbReference type="UniPathway" id="UPA00094"/>
<gene>
    <name evidence="7 11" type="primary">acpP</name>
    <name evidence="11" type="ORF">NCTC13149_00351</name>
</gene>
<keyword evidence="3 7" id="KW-0597">Phosphoprotein</keyword>
<accession>A0A379C388</accession>
<sequence>MTFDKIKNIIVENLGVSPEEVKLDSLLSDDLGADSLDAVEISMAIEEEFGIDIPDEVLEKFKKVSDIVNFVDKENE</sequence>
<keyword evidence="1 7" id="KW-0596">Phosphopantetheine</keyword>
<evidence type="ECO:0000313" key="11">
    <source>
        <dbReference type="EMBL" id="SUB56579.1"/>
    </source>
</evidence>
<evidence type="ECO:0000259" key="10">
    <source>
        <dbReference type="PROSITE" id="PS50075"/>
    </source>
</evidence>
<evidence type="ECO:0000256" key="9">
    <source>
        <dbReference type="RuleBase" id="RU003545"/>
    </source>
</evidence>
<keyword evidence="4 7" id="KW-0276">Fatty acid metabolism</keyword>
<proteinExistence type="inferred from homology"/>
<dbReference type="PROSITE" id="PS50075">
    <property type="entry name" value="CARRIER"/>
    <property type="match status" value="1"/>
</dbReference>
<dbReference type="RefSeq" id="WP_004825905.1">
    <property type="nucleotide sequence ID" value="NZ_CAMUOS010000008.1"/>
</dbReference>
<dbReference type="NCBIfam" id="NF002150">
    <property type="entry name" value="PRK00982.1-4"/>
    <property type="match status" value="1"/>
</dbReference>
<dbReference type="GO" id="GO:0016020">
    <property type="term" value="C:membrane"/>
    <property type="evidence" value="ECO:0007669"/>
    <property type="project" value="GOC"/>
</dbReference>
<dbReference type="OrthoDB" id="9804551at2"/>
<dbReference type="STRING" id="1122949.GCA_000378725_00920"/>
<comment type="pathway">
    <text evidence="7 9">Lipid metabolism; fatty acid biosynthesis.</text>
</comment>
<protein>
    <recommendedName>
        <fullName evidence="7 8">Acyl carrier protein</fullName>
        <shortName evidence="7">ACP</shortName>
    </recommendedName>
</protein>
<dbReference type="InterPro" id="IPR003231">
    <property type="entry name" value="ACP"/>
</dbReference>
<keyword evidence="5 7" id="KW-0443">Lipid metabolism</keyword>
<dbReference type="NCBIfam" id="TIGR00517">
    <property type="entry name" value="acyl_carrier"/>
    <property type="match status" value="1"/>
</dbReference>
<dbReference type="SUPFAM" id="SSF47336">
    <property type="entry name" value="ACP-like"/>
    <property type="match status" value="1"/>
</dbReference>
<dbReference type="GO" id="GO:0000036">
    <property type="term" value="F:acyl carrier activity"/>
    <property type="evidence" value="ECO:0007669"/>
    <property type="project" value="UniProtKB-UniRule"/>
</dbReference>
<evidence type="ECO:0000256" key="8">
    <source>
        <dbReference type="NCBIfam" id="TIGR00517"/>
    </source>
</evidence>
<feature type="modified residue" description="O-(pantetheine 4'-phosphoryl)serine" evidence="7">
    <location>
        <position position="35"/>
    </location>
</feature>
<dbReference type="NCBIfam" id="NF002148">
    <property type="entry name" value="PRK00982.1-2"/>
    <property type="match status" value="1"/>
</dbReference>
<dbReference type="Gene3D" id="1.10.1200.10">
    <property type="entry name" value="ACP-like"/>
    <property type="match status" value="1"/>
</dbReference>
<feature type="domain" description="Carrier" evidence="10">
    <location>
        <begin position="1"/>
        <end position="75"/>
    </location>
</feature>
<evidence type="ECO:0000256" key="4">
    <source>
        <dbReference type="ARBA" id="ARBA00022832"/>
    </source>
</evidence>
<dbReference type="Pfam" id="PF00550">
    <property type="entry name" value="PP-binding"/>
    <property type="match status" value="1"/>
</dbReference>
<evidence type="ECO:0000256" key="1">
    <source>
        <dbReference type="ARBA" id="ARBA00022450"/>
    </source>
</evidence>
<dbReference type="InterPro" id="IPR009081">
    <property type="entry name" value="PP-bd_ACP"/>
</dbReference>
<keyword evidence="2 7" id="KW-0444">Lipid biosynthesis</keyword>
<keyword evidence="6 7" id="KW-0275">Fatty acid biosynthesis</keyword>
<dbReference type="HAMAP" id="MF_01217">
    <property type="entry name" value="Acyl_carrier"/>
    <property type="match status" value="1"/>
</dbReference>
<organism evidence="11 12">
    <name type="scientific">Peptoniphilus lacrimalis</name>
    <dbReference type="NCBI Taxonomy" id="33031"/>
    <lineage>
        <taxon>Bacteria</taxon>
        <taxon>Bacillati</taxon>
        <taxon>Bacillota</taxon>
        <taxon>Tissierellia</taxon>
        <taxon>Tissierellales</taxon>
        <taxon>Peptoniphilaceae</taxon>
        <taxon>Peptoniphilus</taxon>
    </lineage>
</organism>
<comment type="function">
    <text evidence="7 9">Carrier of the growing fatty acid chain in fatty acid biosynthesis.</text>
</comment>
<dbReference type="EMBL" id="UGSZ01000001">
    <property type="protein sequence ID" value="SUB56579.1"/>
    <property type="molecule type" value="Genomic_DNA"/>
</dbReference>
<name>A0A379C388_9FIRM</name>
<dbReference type="PANTHER" id="PTHR20863">
    <property type="entry name" value="ACYL CARRIER PROTEIN"/>
    <property type="match status" value="1"/>
</dbReference>
<evidence type="ECO:0000256" key="3">
    <source>
        <dbReference type="ARBA" id="ARBA00022553"/>
    </source>
</evidence>
<dbReference type="Proteomes" id="UP000255517">
    <property type="component" value="Unassembled WGS sequence"/>
</dbReference>
<dbReference type="InterPro" id="IPR006162">
    <property type="entry name" value="Ppantetheine_attach_site"/>
</dbReference>
<evidence type="ECO:0000256" key="6">
    <source>
        <dbReference type="ARBA" id="ARBA00023160"/>
    </source>
</evidence>
<comment type="subcellular location">
    <subcellularLocation>
        <location evidence="7">Cytoplasm</location>
    </subcellularLocation>
</comment>
<dbReference type="InterPro" id="IPR036736">
    <property type="entry name" value="ACP-like_sf"/>
</dbReference>
<comment type="PTM">
    <text evidence="9">4'-phosphopantetheine is transferred from CoA to a specific serine of apo-ACP by acpS.</text>
</comment>